<dbReference type="Gene3D" id="3.50.30.30">
    <property type="match status" value="1"/>
</dbReference>
<organism evidence="3">
    <name type="scientific">marine sediment metagenome</name>
    <dbReference type="NCBI Taxonomy" id="412755"/>
    <lineage>
        <taxon>unclassified sequences</taxon>
        <taxon>metagenomes</taxon>
        <taxon>ecological metagenomes</taxon>
    </lineage>
</organism>
<evidence type="ECO:0000259" key="2">
    <source>
        <dbReference type="Pfam" id="PF04389"/>
    </source>
</evidence>
<keyword evidence="1" id="KW-0472">Membrane</keyword>
<dbReference type="EMBL" id="LAZR01040799">
    <property type="protein sequence ID" value="KKL13584.1"/>
    <property type="molecule type" value="Genomic_DNA"/>
</dbReference>
<comment type="caution">
    <text evidence="3">The sequence shown here is derived from an EMBL/GenBank/DDBJ whole genome shotgun (WGS) entry which is preliminary data.</text>
</comment>
<dbReference type="InterPro" id="IPR046450">
    <property type="entry name" value="PA_dom_sf"/>
</dbReference>
<evidence type="ECO:0000256" key="1">
    <source>
        <dbReference type="SAM" id="Phobius"/>
    </source>
</evidence>
<keyword evidence="1" id="KW-0812">Transmembrane</keyword>
<proteinExistence type="predicted"/>
<sequence length="453" mass="48300">MIDCGLQIADLSSEALAEEDCGLRGAGASMRMGGTDSETGTDRRRGLIAGGGARGAVWVALAVAAVALTVVLAARIARPHGLALEVSTIVETSDQRDLSVDRIAATVRKLAGYGSRVTGYGGDRRAEELIRRQLRQAGITDIQLQPFQVAVPITESAYLTPQAGRSDEVVPLHPLWPNLARTSQTPPDGLTGPLVYVGKGTDAELAGKKIAGSILLIDWDSDRQWLSAGEFGAKAVIFRASDRGTGYAAREKFLTVPANIPRFYVTEADAPAMDALARSNATVTVRCRMDWRQVEARNILALVTPGDPSADPGDPDQTPIIFHAYYDSISVVPSLSPGAEQACGAAVLLELARFLAEMPAAPRRPVYALLTAGHGQSLSGMIHFVSELRRGLGEGWTQAESDSLLARMGPPGLFVGLDLTSRSERMGVFCAGHFRGQNLSRLRSKYSVLGQRL</sequence>
<dbReference type="SUPFAM" id="SSF52025">
    <property type="entry name" value="PA domain"/>
    <property type="match status" value="1"/>
</dbReference>
<gene>
    <name evidence="3" type="ORF">LCGC14_2524290</name>
</gene>
<keyword evidence="1" id="KW-1133">Transmembrane helix</keyword>
<dbReference type="Pfam" id="PF04389">
    <property type="entry name" value="Peptidase_M28"/>
    <property type="match status" value="1"/>
</dbReference>
<protein>
    <recommendedName>
        <fullName evidence="2">Peptidase M28 domain-containing protein</fullName>
    </recommendedName>
</protein>
<dbReference type="Gene3D" id="3.40.630.10">
    <property type="entry name" value="Zn peptidases"/>
    <property type="match status" value="1"/>
</dbReference>
<dbReference type="SUPFAM" id="SSF53187">
    <property type="entry name" value="Zn-dependent exopeptidases"/>
    <property type="match status" value="1"/>
</dbReference>
<feature type="domain" description="Peptidase M28" evidence="2">
    <location>
        <begin position="313"/>
        <end position="386"/>
    </location>
</feature>
<dbReference type="InterPro" id="IPR007484">
    <property type="entry name" value="Peptidase_M28"/>
</dbReference>
<dbReference type="AlphaFoldDB" id="A0A0F9AVG8"/>
<name>A0A0F9AVG8_9ZZZZ</name>
<feature type="non-terminal residue" evidence="3">
    <location>
        <position position="453"/>
    </location>
</feature>
<reference evidence="3" key="1">
    <citation type="journal article" date="2015" name="Nature">
        <title>Complex archaea that bridge the gap between prokaryotes and eukaryotes.</title>
        <authorList>
            <person name="Spang A."/>
            <person name="Saw J.H."/>
            <person name="Jorgensen S.L."/>
            <person name="Zaremba-Niedzwiedzka K."/>
            <person name="Martijn J."/>
            <person name="Lind A.E."/>
            <person name="van Eijk R."/>
            <person name="Schleper C."/>
            <person name="Guy L."/>
            <person name="Ettema T.J."/>
        </authorList>
    </citation>
    <scope>NUCLEOTIDE SEQUENCE</scope>
</reference>
<accession>A0A0F9AVG8</accession>
<feature type="transmembrane region" description="Helical" evidence="1">
    <location>
        <begin position="55"/>
        <end position="74"/>
    </location>
</feature>
<evidence type="ECO:0000313" key="3">
    <source>
        <dbReference type="EMBL" id="KKL13584.1"/>
    </source>
</evidence>